<dbReference type="Proteomes" id="UP000612282">
    <property type="component" value="Unassembled WGS sequence"/>
</dbReference>
<feature type="compositionally biased region" description="Low complexity" evidence="1">
    <location>
        <begin position="81"/>
        <end position="92"/>
    </location>
</feature>
<accession>A0ABQ3X2M4</accession>
<evidence type="ECO:0000256" key="1">
    <source>
        <dbReference type="SAM" id="MobiDB-lite"/>
    </source>
</evidence>
<feature type="compositionally biased region" description="Basic residues" evidence="1">
    <location>
        <begin position="28"/>
        <end position="40"/>
    </location>
</feature>
<evidence type="ECO:0000313" key="3">
    <source>
        <dbReference type="Proteomes" id="UP000612282"/>
    </source>
</evidence>
<sequence>MTPARVILVESLCALVVACLSAYAGGRVHQRQREQHRRRAAFRDGYRHASAGFAGRIPTGRRRPVTPAPVGRPPRREFSRPRPGAPRSRACPTGTDRS</sequence>
<protein>
    <recommendedName>
        <fullName evidence="4">Secreted protein</fullName>
    </recommendedName>
</protein>
<feature type="region of interest" description="Disordered" evidence="1">
    <location>
        <begin position="26"/>
        <end position="98"/>
    </location>
</feature>
<comment type="caution">
    <text evidence="2">The sequence shown here is derived from an EMBL/GenBank/DDBJ whole genome shotgun (WGS) entry which is preliminary data.</text>
</comment>
<name>A0ABQ3X2M4_9ACTN</name>
<evidence type="ECO:0008006" key="4">
    <source>
        <dbReference type="Google" id="ProtNLM"/>
    </source>
</evidence>
<reference evidence="2 3" key="1">
    <citation type="submission" date="2021-01" db="EMBL/GenBank/DDBJ databases">
        <title>Whole genome shotgun sequence of Actinoplanes couchii NBRC 106145.</title>
        <authorList>
            <person name="Komaki H."/>
            <person name="Tamura T."/>
        </authorList>
    </citation>
    <scope>NUCLEOTIDE SEQUENCE [LARGE SCALE GENOMIC DNA]</scope>
    <source>
        <strain evidence="2 3">NBRC 106145</strain>
    </source>
</reference>
<dbReference type="RefSeq" id="WP_203793700.1">
    <property type="nucleotide sequence ID" value="NZ_BAAAQE010000076.1"/>
</dbReference>
<proteinExistence type="predicted"/>
<organism evidence="2 3">
    <name type="scientific">Actinoplanes couchii</name>
    <dbReference type="NCBI Taxonomy" id="403638"/>
    <lineage>
        <taxon>Bacteria</taxon>
        <taxon>Bacillati</taxon>
        <taxon>Actinomycetota</taxon>
        <taxon>Actinomycetes</taxon>
        <taxon>Micromonosporales</taxon>
        <taxon>Micromonosporaceae</taxon>
        <taxon>Actinoplanes</taxon>
    </lineage>
</organism>
<gene>
    <name evidence="2" type="ORF">Aco03nite_011650</name>
</gene>
<evidence type="ECO:0000313" key="2">
    <source>
        <dbReference type="EMBL" id="GID52761.1"/>
    </source>
</evidence>
<keyword evidence="3" id="KW-1185">Reference proteome</keyword>
<dbReference type="EMBL" id="BOMG01000023">
    <property type="protein sequence ID" value="GID52761.1"/>
    <property type="molecule type" value="Genomic_DNA"/>
</dbReference>